<dbReference type="SUPFAM" id="SSF53300">
    <property type="entry name" value="vWA-like"/>
    <property type="match status" value="1"/>
</dbReference>
<dbReference type="Gene3D" id="3.40.50.410">
    <property type="entry name" value="von Willebrand factor, type A domain"/>
    <property type="match status" value="1"/>
</dbReference>
<dbReference type="PANTHER" id="PTHR31024:SF3">
    <property type="entry name" value="C-TYPE LECTIN-RELATED"/>
    <property type="match status" value="1"/>
</dbReference>
<dbReference type="WBParaSite" id="ACRNAN_scaffold5252.g21689.t1">
    <property type="protein sequence ID" value="ACRNAN_scaffold5252.g21689.t1"/>
    <property type="gene ID" value="ACRNAN_scaffold5252.g21689"/>
</dbReference>
<dbReference type="SUPFAM" id="SSF56436">
    <property type="entry name" value="C-type lectin-like"/>
    <property type="match status" value="1"/>
</dbReference>
<organism evidence="4 5">
    <name type="scientific">Acrobeloides nanus</name>
    <dbReference type="NCBI Taxonomy" id="290746"/>
    <lineage>
        <taxon>Eukaryota</taxon>
        <taxon>Metazoa</taxon>
        <taxon>Ecdysozoa</taxon>
        <taxon>Nematoda</taxon>
        <taxon>Chromadorea</taxon>
        <taxon>Rhabditida</taxon>
        <taxon>Tylenchina</taxon>
        <taxon>Cephalobomorpha</taxon>
        <taxon>Cephaloboidea</taxon>
        <taxon>Cephalobidae</taxon>
        <taxon>Acrobeloides</taxon>
    </lineage>
</organism>
<accession>A0A914E283</accession>
<evidence type="ECO:0000313" key="5">
    <source>
        <dbReference type="WBParaSite" id="ACRNAN_scaffold5252.g21689.t1"/>
    </source>
</evidence>
<dbReference type="InterPro" id="IPR036465">
    <property type="entry name" value="vWFA_dom_sf"/>
</dbReference>
<dbReference type="Proteomes" id="UP000887540">
    <property type="component" value="Unplaced"/>
</dbReference>
<keyword evidence="4" id="KW-1185">Reference proteome</keyword>
<evidence type="ECO:0000256" key="1">
    <source>
        <dbReference type="SAM" id="SignalP"/>
    </source>
</evidence>
<dbReference type="Pfam" id="PF00092">
    <property type="entry name" value="VWA"/>
    <property type="match status" value="1"/>
</dbReference>
<evidence type="ECO:0000259" key="3">
    <source>
        <dbReference type="PROSITE" id="PS50234"/>
    </source>
</evidence>
<feature type="domain" description="VWFA" evidence="3">
    <location>
        <begin position="49"/>
        <end position="248"/>
    </location>
</feature>
<dbReference type="InterPro" id="IPR002035">
    <property type="entry name" value="VWF_A"/>
</dbReference>
<dbReference type="PANTHER" id="PTHR31024">
    <property type="entry name" value="C-TYPE LECTIN"/>
    <property type="match status" value="1"/>
</dbReference>
<dbReference type="PROSITE" id="PS50234">
    <property type="entry name" value="VWFA"/>
    <property type="match status" value="1"/>
</dbReference>
<reference evidence="5" key="1">
    <citation type="submission" date="2022-11" db="UniProtKB">
        <authorList>
            <consortium name="WormBaseParasite"/>
        </authorList>
    </citation>
    <scope>IDENTIFICATION</scope>
</reference>
<dbReference type="CDD" id="cd00198">
    <property type="entry name" value="vWFA"/>
    <property type="match status" value="1"/>
</dbReference>
<feature type="chain" id="PRO_5037088568" evidence="1">
    <location>
        <begin position="18"/>
        <end position="472"/>
    </location>
</feature>
<feature type="domain" description="C-type lectin" evidence="2">
    <location>
        <begin position="344"/>
        <end position="403"/>
    </location>
</feature>
<dbReference type="PROSITE" id="PS50041">
    <property type="entry name" value="C_TYPE_LECTIN_2"/>
    <property type="match status" value="1"/>
</dbReference>
<dbReference type="AlphaFoldDB" id="A0A914E283"/>
<proteinExistence type="predicted"/>
<dbReference type="InterPro" id="IPR016187">
    <property type="entry name" value="CTDL_fold"/>
</dbReference>
<evidence type="ECO:0000259" key="2">
    <source>
        <dbReference type="PROSITE" id="PS50041"/>
    </source>
</evidence>
<dbReference type="InterPro" id="IPR001304">
    <property type="entry name" value="C-type_lectin-like"/>
</dbReference>
<dbReference type="InterPro" id="IPR016186">
    <property type="entry name" value="C-type_lectin-like/link_sf"/>
</dbReference>
<protein>
    <submittedName>
        <fullName evidence="5">C-type lectin</fullName>
    </submittedName>
</protein>
<dbReference type="SMART" id="SM00327">
    <property type="entry name" value="VWA"/>
    <property type="match status" value="1"/>
</dbReference>
<dbReference type="Gene3D" id="3.10.100.10">
    <property type="entry name" value="Mannose-Binding Protein A, subunit A"/>
    <property type="match status" value="1"/>
</dbReference>
<evidence type="ECO:0000313" key="4">
    <source>
        <dbReference type="Proteomes" id="UP000887540"/>
    </source>
</evidence>
<dbReference type="CDD" id="cd00037">
    <property type="entry name" value="CLECT"/>
    <property type="match status" value="1"/>
</dbReference>
<keyword evidence="1" id="KW-0732">Signal</keyword>
<name>A0A914E283_9BILA</name>
<feature type="signal peptide" evidence="1">
    <location>
        <begin position="1"/>
        <end position="17"/>
    </location>
</feature>
<sequence length="472" mass="52542">MQRQLVLIALLASVTFSYVVKTQDSKPNGFYTPSDNAQCSTNASSAYFDVILVIDTSVNMGASNLRKISTTLSLSLSKFPIGNQIDIAQGQRNVRIAVVTFDNQATIVANYSDINSVNDLTRILNGVTASNAQGGNLAEGLNKAFYIQTNCTDVLTNGCDEYYSYMRPTAMMIFAAYVDPVIVRNVTLLASILDSFDDGTPISVNFNTANQVVTNMLNRITFNEYVNASMYNFTGSSNTLTRDLEWAMLQANCYCGDDWGTNTYHFNTTLNRWQKNAECMILTVSDSSTVTNVTQLCADPAFPEIPGYVLTKEREAWLENNLFDLPGISREKRDVKALGDRYPFYLGLHKNNNSQWTWWNYDLTEFPATYLNWAPGHPQAGDNCAIADSNDGQHLVWKSYGCDPSMTQLGFSLCQAPACDATTTICCADCYYCEINPNCGLFPTKKSIKKRSKKDRLIRKMAKVNGRMVRVA</sequence>